<name>A0A8J5HKQ0_ZINOF</name>
<keyword evidence="2" id="KW-1185">Reference proteome</keyword>
<dbReference type="AlphaFoldDB" id="A0A8J5HKQ0"/>
<proteinExistence type="predicted"/>
<dbReference type="EMBL" id="JACMSC010000003">
    <property type="protein sequence ID" value="KAG6529393.1"/>
    <property type="molecule type" value="Genomic_DNA"/>
</dbReference>
<protein>
    <submittedName>
        <fullName evidence="1">Uncharacterized protein</fullName>
    </submittedName>
</protein>
<evidence type="ECO:0000313" key="1">
    <source>
        <dbReference type="EMBL" id="KAG6529393.1"/>
    </source>
</evidence>
<comment type="caution">
    <text evidence="1">The sequence shown here is derived from an EMBL/GenBank/DDBJ whole genome shotgun (WGS) entry which is preliminary data.</text>
</comment>
<sequence>MTTGSIKGFLSEVSSIYSIAPYLHKIFHESIGCKTFHKRYRSSQQSSTRSPCSIIHIDVVALLQCTRHSLGIMASSKVTIFGRFLLEVQLCNFLF</sequence>
<reference evidence="1 2" key="1">
    <citation type="submission" date="2020-08" db="EMBL/GenBank/DDBJ databases">
        <title>Plant Genome Project.</title>
        <authorList>
            <person name="Zhang R.-G."/>
        </authorList>
    </citation>
    <scope>NUCLEOTIDE SEQUENCE [LARGE SCALE GENOMIC DNA]</scope>
    <source>
        <tissue evidence="1">Rhizome</tissue>
    </source>
</reference>
<gene>
    <name evidence="1" type="ORF">ZIOFF_011591</name>
</gene>
<organism evidence="1 2">
    <name type="scientific">Zingiber officinale</name>
    <name type="common">Ginger</name>
    <name type="synonym">Amomum zingiber</name>
    <dbReference type="NCBI Taxonomy" id="94328"/>
    <lineage>
        <taxon>Eukaryota</taxon>
        <taxon>Viridiplantae</taxon>
        <taxon>Streptophyta</taxon>
        <taxon>Embryophyta</taxon>
        <taxon>Tracheophyta</taxon>
        <taxon>Spermatophyta</taxon>
        <taxon>Magnoliopsida</taxon>
        <taxon>Liliopsida</taxon>
        <taxon>Zingiberales</taxon>
        <taxon>Zingiberaceae</taxon>
        <taxon>Zingiber</taxon>
    </lineage>
</organism>
<accession>A0A8J5HKQ0</accession>
<dbReference type="Proteomes" id="UP000734854">
    <property type="component" value="Unassembled WGS sequence"/>
</dbReference>
<evidence type="ECO:0000313" key="2">
    <source>
        <dbReference type="Proteomes" id="UP000734854"/>
    </source>
</evidence>